<gene>
    <name evidence="3" type="ORF">OKA05_25370</name>
</gene>
<keyword evidence="4" id="KW-1185">Reference proteome</keyword>
<protein>
    <recommendedName>
        <fullName evidence="5">SPOR domain-containing protein</fullName>
    </recommendedName>
</protein>
<comment type="caution">
    <text evidence="3">The sequence shown here is derived from an EMBL/GenBank/DDBJ whole genome shotgun (WGS) entry which is preliminary data.</text>
</comment>
<keyword evidence="2" id="KW-0812">Transmembrane</keyword>
<evidence type="ECO:0000313" key="4">
    <source>
        <dbReference type="Proteomes" id="UP001320876"/>
    </source>
</evidence>
<evidence type="ECO:0000313" key="3">
    <source>
        <dbReference type="EMBL" id="MCW1925914.1"/>
    </source>
</evidence>
<dbReference type="Proteomes" id="UP001320876">
    <property type="component" value="Unassembled WGS sequence"/>
</dbReference>
<feature type="transmembrane region" description="Helical" evidence="2">
    <location>
        <begin position="7"/>
        <end position="29"/>
    </location>
</feature>
<evidence type="ECO:0008006" key="5">
    <source>
        <dbReference type="Google" id="ProtNLM"/>
    </source>
</evidence>
<reference evidence="3 4" key="1">
    <citation type="submission" date="2022-10" db="EMBL/GenBank/DDBJ databases">
        <title>Luteolibacter arcticus strain CCTCC AB 2014275, whole genome shotgun sequencing project.</title>
        <authorList>
            <person name="Zhao G."/>
            <person name="Shen L."/>
        </authorList>
    </citation>
    <scope>NUCLEOTIDE SEQUENCE [LARGE SCALE GENOMIC DNA]</scope>
    <source>
        <strain evidence="3 4">CCTCC AB 2014275</strain>
    </source>
</reference>
<keyword evidence="2" id="KW-0472">Membrane</keyword>
<keyword evidence="2" id="KW-1133">Transmembrane helix</keyword>
<sequence>MRDSEKPLKVISGIVSALMVVSALIFFIFSMGKPKEAEAVLEYSAPPGFNPSELTTVLDGLRRDQAFLAEVAIRSGFAKVSEPEFDRLAAGMASRMTLEPIWKESGISSRFIHRKPAAALNVANAIAAVAKENLEAQQQKLAMEILSQEDAVEDKRKLLAQIHRIEALRASDPQFEAKSNPVGGWSGCGSFVDAKGDYESATRKLNQLKEAKPVFFIGSIRAAKPTSD</sequence>
<evidence type="ECO:0000256" key="2">
    <source>
        <dbReference type="SAM" id="Phobius"/>
    </source>
</evidence>
<organism evidence="3 4">
    <name type="scientific">Luteolibacter arcticus</name>
    <dbReference type="NCBI Taxonomy" id="1581411"/>
    <lineage>
        <taxon>Bacteria</taxon>
        <taxon>Pseudomonadati</taxon>
        <taxon>Verrucomicrobiota</taxon>
        <taxon>Verrucomicrobiia</taxon>
        <taxon>Verrucomicrobiales</taxon>
        <taxon>Verrucomicrobiaceae</taxon>
        <taxon>Luteolibacter</taxon>
    </lineage>
</organism>
<keyword evidence="1" id="KW-0175">Coiled coil</keyword>
<name>A0ABT3GQZ9_9BACT</name>
<dbReference type="RefSeq" id="WP_264490023.1">
    <property type="nucleotide sequence ID" value="NZ_JAPDDT010000019.1"/>
</dbReference>
<evidence type="ECO:0000256" key="1">
    <source>
        <dbReference type="SAM" id="Coils"/>
    </source>
</evidence>
<proteinExistence type="predicted"/>
<dbReference type="EMBL" id="JAPDDT010000019">
    <property type="protein sequence ID" value="MCW1925914.1"/>
    <property type="molecule type" value="Genomic_DNA"/>
</dbReference>
<feature type="coiled-coil region" evidence="1">
    <location>
        <begin position="120"/>
        <end position="151"/>
    </location>
</feature>
<accession>A0ABT3GQZ9</accession>